<sequence>MRRLAGAAALVAVGLVGGAAGSHAMSTNRPAAIAPAQVEVITCHIEWDAQARAPRLDRGSGSGCSGVWGTHVDARGRVVVDHASDPVISIEVTPDEAAVARGISAGPSGGGNTTKLTVHDSRVRRALDLSSRSDASRLGSSSGWWLVITHDAR</sequence>
<keyword evidence="1" id="KW-0732">Signal</keyword>
<gene>
    <name evidence="2" type="ORF">N5P18_13525</name>
</gene>
<reference evidence="2 3" key="1">
    <citation type="submission" date="2022-09" db="EMBL/GenBank/DDBJ databases">
        <title>Complete genome sequence of Janibacter terrae strain COS04-44, PCL-degrading bacteria isolated from oil spilled coast.</title>
        <authorList>
            <person name="Park H."/>
            <person name="Kim J.Y."/>
            <person name="An S.H."/>
            <person name="Lee C.M."/>
            <person name="Weon H.-Y."/>
        </authorList>
    </citation>
    <scope>NUCLEOTIDE SEQUENCE [LARGE SCALE GENOMIC DNA]</scope>
    <source>
        <strain evidence="2 3">COS04-44</strain>
    </source>
</reference>
<dbReference type="Proteomes" id="UP001381003">
    <property type="component" value="Chromosome"/>
</dbReference>
<evidence type="ECO:0000313" key="2">
    <source>
        <dbReference type="EMBL" id="WWF04691.1"/>
    </source>
</evidence>
<protein>
    <submittedName>
        <fullName evidence="2">Uncharacterized protein</fullName>
    </submittedName>
</protein>
<evidence type="ECO:0000313" key="3">
    <source>
        <dbReference type="Proteomes" id="UP001381003"/>
    </source>
</evidence>
<feature type="signal peptide" evidence="1">
    <location>
        <begin position="1"/>
        <end position="24"/>
    </location>
</feature>
<organism evidence="2 3">
    <name type="scientific">Janibacter terrae</name>
    <dbReference type="NCBI Taxonomy" id="103817"/>
    <lineage>
        <taxon>Bacteria</taxon>
        <taxon>Bacillati</taxon>
        <taxon>Actinomycetota</taxon>
        <taxon>Actinomycetes</taxon>
        <taxon>Micrococcales</taxon>
        <taxon>Intrasporangiaceae</taxon>
        <taxon>Janibacter</taxon>
    </lineage>
</organism>
<dbReference type="EMBL" id="CP104874">
    <property type="protein sequence ID" value="WWF04691.1"/>
    <property type="molecule type" value="Genomic_DNA"/>
</dbReference>
<dbReference type="RefSeq" id="WP_338537953.1">
    <property type="nucleotide sequence ID" value="NZ_CP104874.1"/>
</dbReference>
<evidence type="ECO:0000256" key="1">
    <source>
        <dbReference type="SAM" id="SignalP"/>
    </source>
</evidence>
<accession>A0ABZ2FBW4</accession>
<feature type="chain" id="PRO_5045820678" evidence="1">
    <location>
        <begin position="25"/>
        <end position="153"/>
    </location>
</feature>
<name>A0ABZ2FBW4_9MICO</name>
<keyword evidence="3" id="KW-1185">Reference proteome</keyword>
<proteinExistence type="predicted"/>